<evidence type="ECO:0000313" key="2">
    <source>
        <dbReference type="Proteomes" id="UP000030907"/>
    </source>
</evidence>
<dbReference type="EMBL" id="CP009122">
    <property type="protein sequence ID" value="AJA09621.1"/>
    <property type="molecule type" value="Genomic_DNA"/>
</dbReference>
<dbReference type="HOGENOM" id="CLU_2620202_0_0_5"/>
<proteinExistence type="predicted"/>
<reference evidence="1 2" key="1">
    <citation type="journal article" date="2015" name="Int. J. Syst. Evol. Microbiol.">
        <title>Description of Sphingopyxis fribergensis sp. nov. - a soil bacterium with the ability to degrade styrene and phenylacetic acid.</title>
        <authorList>
            <person name="Oelschlagel M."/>
            <person name="Ruckert C."/>
            <person name="Kalinowski J."/>
            <person name="Schmidt G."/>
            <person name="Schlomann M."/>
            <person name="Tischler D."/>
        </authorList>
    </citation>
    <scope>NUCLEOTIDE SEQUENCE [LARGE SCALE GENOMIC DNA]</scope>
    <source>
        <strain evidence="1 2">Kp5.2</strain>
    </source>
</reference>
<name>A0A0A7PHP4_9SPHN</name>
<dbReference type="Proteomes" id="UP000030907">
    <property type="component" value="Chromosome"/>
</dbReference>
<gene>
    <name evidence="1" type="ORF">SKP52_13665</name>
</gene>
<dbReference type="STRING" id="1515612.SKP52_13665"/>
<dbReference type="AlphaFoldDB" id="A0A0A7PHP4"/>
<accession>A0A0A7PHP4</accession>
<keyword evidence="2" id="KW-1185">Reference proteome</keyword>
<protein>
    <submittedName>
        <fullName evidence="1">Uncharacterized protein</fullName>
    </submittedName>
</protein>
<organism evidence="1 2">
    <name type="scientific">Sphingopyxis fribergensis</name>
    <dbReference type="NCBI Taxonomy" id="1515612"/>
    <lineage>
        <taxon>Bacteria</taxon>
        <taxon>Pseudomonadati</taxon>
        <taxon>Pseudomonadota</taxon>
        <taxon>Alphaproteobacteria</taxon>
        <taxon>Sphingomonadales</taxon>
        <taxon>Sphingomonadaceae</taxon>
        <taxon>Sphingopyxis</taxon>
    </lineage>
</organism>
<dbReference type="KEGG" id="sphk:SKP52_13665"/>
<evidence type="ECO:0000313" key="1">
    <source>
        <dbReference type="EMBL" id="AJA09621.1"/>
    </source>
</evidence>
<sequence length="78" mass="8334">MNPVATSDAAFRGGACPTPEYTIAYTGNYTTSADANAVLLADTAEDMADPSQWAALVPLHELYAVAHWEAAYRRATMP</sequence>